<dbReference type="NCBIfam" id="NF008750">
    <property type="entry name" value="PRK11784.1-2"/>
    <property type="match status" value="1"/>
</dbReference>
<dbReference type="Pfam" id="PF00581">
    <property type="entry name" value="Rhodanese"/>
    <property type="match status" value="1"/>
</dbReference>
<dbReference type="SUPFAM" id="SSF52540">
    <property type="entry name" value="P-loop containing nucleoside triphosphate hydrolases"/>
    <property type="match status" value="1"/>
</dbReference>
<evidence type="ECO:0000313" key="4">
    <source>
        <dbReference type="Proteomes" id="UP001597120"/>
    </source>
</evidence>
<dbReference type="InterPro" id="IPR017582">
    <property type="entry name" value="SelU"/>
</dbReference>
<dbReference type="GO" id="GO:0016740">
    <property type="term" value="F:transferase activity"/>
    <property type="evidence" value="ECO:0007669"/>
    <property type="project" value="UniProtKB-KW"/>
</dbReference>
<sequence length="356" mass="40801">MFQDITIEQLLERRQSDELLLIDVRSPSEFEESTIPGSLNIPIFTDEERKEVGTLYKQVSIQAAKDKGLEIVSRKLPAFIKQFEALGERPKAVFCWRGGMRSKTTATVLSLMGIRAQRLVGGYRAYRRWVVSMLDSFQLTSKCIVIHGYTGTGKTEILRGLANQGFPVLDLEELAGHRGSIFGHIGKKPSNQKNFESMLIQELLKYKDAPYLLMEAESKRIGKVVLPDFLVEGKKRGEHYMIELPWDVRVRNILNDYKPEEHKEMCVEAFQRIKNRIHTPAAQQIENCLKEERYGEAVSLLLEYYYDPRYDHAGLQYNGESRSIQAGSVQEATDKIAALLRMRTDRANPVREQVTK</sequence>
<dbReference type="InterPro" id="IPR058840">
    <property type="entry name" value="AAA_SelU"/>
</dbReference>
<dbReference type="Pfam" id="PF26341">
    <property type="entry name" value="AAA_SelU"/>
    <property type="match status" value="1"/>
</dbReference>
<feature type="domain" description="Rhodanese" evidence="2">
    <location>
        <begin position="15"/>
        <end position="132"/>
    </location>
</feature>
<name>A0ABW3DAW0_9BACL</name>
<accession>A0ABW3DAW0</accession>
<dbReference type="Gene3D" id="3.40.50.300">
    <property type="entry name" value="P-loop containing nucleotide triphosphate hydrolases"/>
    <property type="match status" value="1"/>
</dbReference>
<gene>
    <name evidence="3" type="primary">mnmH</name>
    <name evidence="3" type="ORF">ACFQ03_13145</name>
</gene>
<dbReference type="Proteomes" id="UP001597120">
    <property type="component" value="Unassembled WGS sequence"/>
</dbReference>
<keyword evidence="1" id="KW-0711">Selenium</keyword>
<dbReference type="EMBL" id="JBHTIU010000039">
    <property type="protein sequence ID" value="MFD0870101.1"/>
    <property type="molecule type" value="Genomic_DNA"/>
</dbReference>
<evidence type="ECO:0000256" key="1">
    <source>
        <dbReference type="ARBA" id="ARBA00023266"/>
    </source>
</evidence>
<dbReference type="NCBIfam" id="TIGR03167">
    <property type="entry name" value="tRNA_sel_U_synt"/>
    <property type="match status" value="1"/>
</dbReference>
<dbReference type="PROSITE" id="PS50206">
    <property type="entry name" value="RHODANESE_3"/>
    <property type="match status" value="1"/>
</dbReference>
<proteinExistence type="predicted"/>
<dbReference type="PANTHER" id="PTHR30401">
    <property type="entry name" value="TRNA 2-SELENOURIDINE SYNTHASE"/>
    <property type="match status" value="1"/>
</dbReference>
<dbReference type="InterPro" id="IPR036873">
    <property type="entry name" value="Rhodanese-like_dom_sf"/>
</dbReference>
<keyword evidence="4" id="KW-1185">Reference proteome</keyword>
<dbReference type="RefSeq" id="WP_379288603.1">
    <property type="nucleotide sequence ID" value="NZ_JBHTIU010000039.1"/>
</dbReference>
<dbReference type="Gene3D" id="3.40.250.10">
    <property type="entry name" value="Rhodanese-like domain"/>
    <property type="match status" value="1"/>
</dbReference>
<evidence type="ECO:0000259" key="2">
    <source>
        <dbReference type="PROSITE" id="PS50206"/>
    </source>
</evidence>
<dbReference type="EC" id="2.5.1.-" evidence="3"/>
<dbReference type="NCBIfam" id="NF008752">
    <property type="entry name" value="PRK11784.1-4"/>
    <property type="match status" value="1"/>
</dbReference>
<reference evidence="4" key="1">
    <citation type="journal article" date="2019" name="Int. J. Syst. Evol. Microbiol.">
        <title>The Global Catalogue of Microorganisms (GCM) 10K type strain sequencing project: providing services to taxonomists for standard genome sequencing and annotation.</title>
        <authorList>
            <consortium name="The Broad Institute Genomics Platform"/>
            <consortium name="The Broad Institute Genome Sequencing Center for Infectious Disease"/>
            <person name="Wu L."/>
            <person name="Ma J."/>
        </authorList>
    </citation>
    <scope>NUCLEOTIDE SEQUENCE [LARGE SCALE GENOMIC DNA]</scope>
    <source>
        <strain evidence="4">CCUG 57263</strain>
    </source>
</reference>
<evidence type="ECO:0000313" key="3">
    <source>
        <dbReference type="EMBL" id="MFD0870101.1"/>
    </source>
</evidence>
<dbReference type="InterPro" id="IPR001763">
    <property type="entry name" value="Rhodanese-like_dom"/>
</dbReference>
<dbReference type="SMART" id="SM00450">
    <property type="entry name" value="RHOD"/>
    <property type="match status" value="1"/>
</dbReference>
<keyword evidence="3" id="KW-0808">Transferase</keyword>
<organism evidence="3 4">
    <name type="scientific">Paenibacillus residui</name>
    <dbReference type="NCBI Taxonomy" id="629724"/>
    <lineage>
        <taxon>Bacteria</taxon>
        <taxon>Bacillati</taxon>
        <taxon>Bacillota</taxon>
        <taxon>Bacilli</taxon>
        <taxon>Bacillales</taxon>
        <taxon>Paenibacillaceae</taxon>
        <taxon>Paenibacillus</taxon>
    </lineage>
</organism>
<dbReference type="SUPFAM" id="SSF52821">
    <property type="entry name" value="Rhodanese/Cell cycle control phosphatase"/>
    <property type="match status" value="1"/>
</dbReference>
<comment type="caution">
    <text evidence="3">The sequence shown here is derived from an EMBL/GenBank/DDBJ whole genome shotgun (WGS) entry which is preliminary data.</text>
</comment>
<dbReference type="PANTHER" id="PTHR30401:SF0">
    <property type="entry name" value="TRNA 2-SELENOURIDINE SYNTHASE"/>
    <property type="match status" value="1"/>
</dbReference>
<protein>
    <submittedName>
        <fullName evidence="3">tRNA 2-selenouridine(34) synthase MnmH</fullName>
        <ecNumber evidence="3">2.5.1.-</ecNumber>
    </submittedName>
</protein>
<dbReference type="InterPro" id="IPR027417">
    <property type="entry name" value="P-loop_NTPase"/>
</dbReference>